<sequence length="313" mass="33997">MNTQAASIYPTTLAKSTTPDESQELSDQPRFRTWYKGTLTGSEIYERMLPDKITRALRIDGPEDSTIVQNNLGQIKIITGEGNTERGAGSGQLQIHSWGYIAKHEQRSNLQFNAGEDNEEKQALNVQCYGDYVEKTTGGTRYIRAQKIVIEASEELLLIGKTQVNIQAGTAGGGKIVMNAGSIERTSSQDKEIIFGQKMTFGVSEETKVQFDPRASQNIVSPGHINWSILGDYKQWIGGVEQHIVAGSAINIPLIKARDSTYSVKSVIGGQTYDSTDFISVKAGLNYSMTAGGIANLTAVGAMNIKGALILLN</sequence>
<dbReference type="Proteomes" id="UP000033009">
    <property type="component" value="Segment"/>
</dbReference>
<keyword evidence="3" id="KW-1185">Reference proteome</keyword>
<evidence type="ECO:0000313" key="2">
    <source>
        <dbReference type="EMBL" id="AIX26733.1"/>
    </source>
</evidence>
<gene>
    <name evidence="2" type="ORF">Syn7803US120_12</name>
</gene>
<evidence type="ECO:0000256" key="1">
    <source>
        <dbReference type="SAM" id="MobiDB-lite"/>
    </source>
</evidence>
<feature type="region of interest" description="Disordered" evidence="1">
    <location>
        <begin position="1"/>
        <end position="28"/>
    </location>
</feature>
<feature type="compositionally biased region" description="Polar residues" evidence="1">
    <location>
        <begin position="1"/>
        <end position="20"/>
    </location>
</feature>
<dbReference type="EMBL" id="KJ019082">
    <property type="protein sequence ID" value="AIX26733.1"/>
    <property type="molecule type" value="Genomic_DNA"/>
</dbReference>
<reference evidence="2 3" key="1">
    <citation type="submission" date="2013-12" db="EMBL/GenBank/DDBJ databases">
        <title>Ecological redundancy of diverse viral populations within a natural community.</title>
        <authorList>
            <person name="Gregory A.C."/>
            <person name="LaButti K."/>
            <person name="Copeland A."/>
            <person name="Woyke T."/>
            <person name="Sullivan M.B."/>
        </authorList>
    </citation>
    <scope>NUCLEOTIDE SEQUENCE [LARGE SCALE GENOMIC DNA]</scope>
    <source>
        <strain evidence="2">Syn7803US120</strain>
    </source>
</reference>
<protein>
    <submittedName>
        <fullName evidence="2">Putative base plate lysozyme</fullName>
    </submittedName>
</protein>
<dbReference type="KEGG" id="vg:24404859"/>
<dbReference type="GeneID" id="24404859"/>
<accession>A0A0E3HEF8</accession>
<evidence type="ECO:0000313" key="3">
    <source>
        <dbReference type="Proteomes" id="UP000033009"/>
    </source>
</evidence>
<organism evidence="2 3">
    <name type="scientific">Synechococcus phage ACG-2014i</name>
    <dbReference type="NCBI Taxonomy" id="1493513"/>
    <lineage>
        <taxon>Viruses</taxon>
        <taxon>Duplodnaviria</taxon>
        <taxon>Heunggongvirae</taxon>
        <taxon>Uroviricota</taxon>
        <taxon>Caudoviricetes</taxon>
        <taxon>Pantevenvirales</taxon>
        <taxon>Kyanoviridae</taxon>
        <taxon>Chalconvirus</taxon>
        <taxon>Chalconvirus acg2014i</taxon>
    </lineage>
</organism>
<dbReference type="RefSeq" id="YP_009140801.1">
    <property type="nucleotide sequence ID" value="NC_027132.1"/>
</dbReference>
<name>A0A0E3HEF8_9CAUD</name>
<proteinExistence type="predicted"/>